<organism evidence="4 5">
    <name type="scientific">Rhypophila decipiens</name>
    <dbReference type="NCBI Taxonomy" id="261697"/>
    <lineage>
        <taxon>Eukaryota</taxon>
        <taxon>Fungi</taxon>
        <taxon>Dikarya</taxon>
        <taxon>Ascomycota</taxon>
        <taxon>Pezizomycotina</taxon>
        <taxon>Sordariomycetes</taxon>
        <taxon>Sordariomycetidae</taxon>
        <taxon>Sordariales</taxon>
        <taxon>Naviculisporaceae</taxon>
        <taxon>Rhypophila</taxon>
    </lineage>
</organism>
<reference evidence="4" key="1">
    <citation type="journal article" date="2023" name="Mol. Phylogenet. Evol.">
        <title>Genome-scale phylogeny and comparative genomics of the fungal order Sordariales.</title>
        <authorList>
            <person name="Hensen N."/>
            <person name="Bonometti L."/>
            <person name="Westerberg I."/>
            <person name="Brannstrom I.O."/>
            <person name="Guillou S."/>
            <person name="Cros-Aarteil S."/>
            <person name="Calhoun S."/>
            <person name="Haridas S."/>
            <person name="Kuo A."/>
            <person name="Mondo S."/>
            <person name="Pangilinan J."/>
            <person name="Riley R."/>
            <person name="LaButti K."/>
            <person name="Andreopoulos B."/>
            <person name="Lipzen A."/>
            <person name="Chen C."/>
            <person name="Yan M."/>
            <person name="Daum C."/>
            <person name="Ng V."/>
            <person name="Clum A."/>
            <person name="Steindorff A."/>
            <person name="Ohm R.A."/>
            <person name="Martin F."/>
            <person name="Silar P."/>
            <person name="Natvig D.O."/>
            <person name="Lalanne C."/>
            <person name="Gautier V."/>
            <person name="Ament-Velasquez S.L."/>
            <person name="Kruys A."/>
            <person name="Hutchinson M.I."/>
            <person name="Powell A.J."/>
            <person name="Barry K."/>
            <person name="Miller A.N."/>
            <person name="Grigoriev I.V."/>
            <person name="Debuchy R."/>
            <person name="Gladieux P."/>
            <person name="Hiltunen Thoren M."/>
            <person name="Johannesson H."/>
        </authorList>
    </citation>
    <scope>NUCLEOTIDE SEQUENCE</scope>
    <source>
        <strain evidence="4">PSN293</strain>
    </source>
</reference>
<gene>
    <name evidence="4" type="ORF">QBC37DRAFT_440750</name>
</gene>
<evidence type="ECO:0000256" key="1">
    <source>
        <dbReference type="ARBA" id="ARBA00023242"/>
    </source>
</evidence>
<dbReference type="Proteomes" id="UP001301769">
    <property type="component" value="Unassembled WGS sequence"/>
</dbReference>
<dbReference type="SUPFAM" id="SSF57701">
    <property type="entry name" value="Zn2/Cys6 DNA-binding domain"/>
    <property type="match status" value="1"/>
</dbReference>
<feature type="domain" description="Zn(2)-C6 fungal-type" evidence="3">
    <location>
        <begin position="13"/>
        <end position="45"/>
    </location>
</feature>
<dbReference type="Pfam" id="PF00172">
    <property type="entry name" value="Zn_clus"/>
    <property type="match status" value="1"/>
</dbReference>
<evidence type="ECO:0000313" key="4">
    <source>
        <dbReference type="EMBL" id="KAK4213563.1"/>
    </source>
</evidence>
<dbReference type="GO" id="GO:0008270">
    <property type="term" value="F:zinc ion binding"/>
    <property type="evidence" value="ECO:0007669"/>
    <property type="project" value="InterPro"/>
</dbReference>
<comment type="caution">
    <text evidence="4">The sequence shown here is derived from an EMBL/GenBank/DDBJ whole genome shotgun (WGS) entry which is preliminary data.</text>
</comment>
<evidence type="ECO:0000259" key="3">
    <source>
        <dbReference type="PROSITE" id="PS50048"/>
    </source>
</evidence>
<dbReference type="GO" id="GO:0001228">
    <property type="term" value="F:DNA-binding transcription activator activity, RNA polymerase II-specific"/>
    <property type="evidence" value="ECO:0007669"/>
    <property type="project" value="TreeGrafter"/>
</dbReference>
<feature type="compositionally biased region" description="Low complexity" evidence="2">
    <location>
        <begin position="55"/>
        <end position="72"/>
    </location>
</feature>
<dbReference type="InterPro" id="IPR036864">
    <property type="entry name" value="Zn2-C6_fun-type_DNA-bd_sf"/>
</dbReference>
<dbReference type="PANTHER" id="PTHR47784:SF4">
    <property type="entry name" value="ZN(II)2CYS6 TRANSCRIPTION FACTOR (EUROFUNG)"/>
    <property type="match status" value="1"/>
</dbReference>
<dbReference type="PANTHER" id="PTHR47784">
    <property type="entry name" value="STEROL UPTAKE CONTROL PROTEIN 2"/>
    <property type="match status" value="1"/>
</dbReference>
<reference evidence="4" key="2">
    <citation type="submission" date="2023-05" db="EMBL/GenBank/DDBJ databases">
        <authorList>
            <consortium name="Lawrence Berkeley National Laboratory"/>
            <person name="Steindorff A."/>
            <person name="Hensen N."/>
            <person name="Bonometti L."/>
            <person name="Westerberg I."/>
            <person name="Brannstrom I.O."/>
            <person name="Guillou S."/>
            <person name="Cros-Aarteil S."/>
            <person name="Calhoun S."/>
            <person name="Haridas S."/>
            <person name="Kuo A."/>
            <person name="Mondo S."/>
            <person name="Pangilinan J."/>
            <person name="Riley R."/>
            <person name="Labutti K."/>
            <person name="Andreopoulos B."/>
            <person name="Lipzen A."/>
            <person name="Chen C."/>
            <person name="Yanf M."/>
            <person name="Daum C."/>
            <person name="Ng V."/>
            <person name="Clum A."/>
            <person name="Ohm R."/>
            <person name="Martin F."/>
            <person name="Silar P."/>
            <person name="Natvig D."/>
            <person name="Lalanne C."/>
            <person name="Gautier V."/>
            <person name="Ament-Velasquez S.L."/>
            <person name="Kruys A."/>
            <person name="Hutchinson M.I."/>
            <person name="Powell A.J."/>
            <person name="Barry K."/>
            <person name="Miller A.N."/>
            <person name="Grigoriev I.V."/>
            <person name="Debuchy R."/>
            <person name="Gladieux P."/>
            <person name="Thoren M.H."/>
            <person name="Johannesson H."/>
        </authorList>
    </citation>
    <scope>NUCLEOTIDE SEQUENCE</scope>
    <source>
        <strain evidence="4">PSN293</strain>
    </source>
</reference>
<dbReference type="PROSITE" id="PS00463">
    <property type="entry name" value="ZN2_CY6_FUNGAL_1"/>
    <property type="match status" value="1"/>
</dbReference>
<keyword evidence="1" id="KW-0539">Nucleus</keyword>
<name>A0AAN7B7C5_9PEZI</name>
<sequence>MAFRRSHKKSRAGCLECKRRHIKCDEGRPVCRLCTMAERETYCSYGPQVPAARETPSAKSSTSTPTSMSATPNPYQTPFPASGLASLPGEALNMEHMELLVHVMRTKGFFNLGVNIGNYYKQMAIGLEYGLKDPYLIHQFLAYSARHLAHIHPDRYMYYAHQADTHQARAIRLFNFAISPSEGTQHGLHNPVNQSNCMAVVLFSSVLGQTLIAETFDARLHPTFVHPNGDLDAFLTAYTQCLNTFHGVFQIAREAWPLLLTTPLAGYMVYSREFNMQVPRGHHCDVLIDLINTTYKLGKLTDAEYQVCLQMARYLQVGFDAILLPSQSPSNTKIDTTDPEMTALNRSLNKYQMLSAFTMLSPQEYSTMLQHKRPEALVILAYYALLLHYGRHMWQVGDSGRVILGMVSTYLGEEWRMWIGGPLGVVFDGTSPTS</sequence>
<keyword evidence="5" id="KW-1185">Reference proteome</keyword>
<evidence type="ECO:0000256" key="2">
    <source>
        <dbReference type="SAM" id="MobiDB-lite"/>
    </source>
</evidence>
<dbReference type="SMART" id="SM00066">
    <property type="entry name" value="GAL4"/>
    <property type="match status" value="1"/>
</dbReference>
<protein>
    <recommendedName>
        <fullName evidence="3">Zn(2)-C6 fungal-type domain-containing protein</fullName>
    </recommendedName>
</protein>
<dbReference type="InterPro" id="IPR053157">
    <property type="entry name" value="Sterol_Uptake_Regulator"/>
</dbReference>
<accession>A0AAN7B7C5</accession>
<feature type="region of interest" description="Disordered" evidence="2">
    <location>
        <begin position="51"/>
        <end position="75"/>
    </location>
</feature>
<dbReference type="AlphaFoldDB" id="A0AAN7B7C5"/>
<dbReference type="InterPro" id="IPR001138">
    <property type="entry name" value="Zn2Cys6_DnaBD"/>
</dbReference>
<dbReference type="Gene3D" id="4.10.240.10">
    <property type="entry name" value="Zn(2)-C6 fungal-type DNA-binding domain"/>
    <property type="match status" value="1"/>
</dbReference>
<proteinExistence type="predicted"/>
<dbReference type="PROSITE" id="PS50048">
    <property type="entry name" value="ZN2_CY6_FUNGAL_2"/>
    <property type="match status" value="1"/>
</dbReference>
<dbReference type="CDD" id="cd00067">
    <property type="entry name" value="GAL4"/>
    <property type="match status" value="1"/>
</dbReference>
<evidence type="ECO:0000313" key="5">
    <source>
        <dbReference type="Proteomes" id="UP001301769"/>
    </source>
</evidence>
<dbReference type="EMBL" id="MU858107">
    <property type="protein sequence ID" value="KAK4213563.1"/>
    <property type="molecule type" value="Genomic_DNA"/>
</dbReference>